<dbReference type="AlphaFoldDB" id="A0ABD5EM19"/>
<evidence type="ECO:0000313" key="2">
    <source>
        <dbReference type="EMBL" id="MDT0435686.1"/>
    </source>
</evidence>
<keyword evidence="3" id="KW-1185">Reference proteome</keyword>
<gene>
    <name evidence="2" type="ORF">RM877_13420</name>
</gene>
<name>A0ABD5EM19_9ACTN</name>
<accession>A0ABD5EM19</accession>
<feature type="region of interest" description="Disordered" evidence="1">
    <location>
        <begin position="96"/>
        <end position="115"/>
    </location>
</feature>
<evidence type="ECO:0000256" key="1">
    <source>
        <dbReference type="SAM" id="MobiDB-lite"/>
    </source>
</evidence>
<reference evidence="3" key="1">
    <citation type="submission" date="2023-07" db="EMBL/GenBank/DDBJ databases">
        <title>30 novel species of actinomycetes from the DSMZ collection.</title>
        <authorList>
            <person name="Nouioui I."/>
        </authorList>
    </citation>
    <scope>NUCLEOTIDE SEQUENCE [LARGE SCALE GENOMIC DNA]</scope>
    <source>
        <strain evidence="3">DSM 41981</strain>
    </source>
</reference>
<organism evidence="2 3">
    <name type="scientific">Streptomyces doudnae</name>
    <dbReference type="NCBI Taxonomy" id="3075536"/>
    <lineage>
        <taxon>Bacteria</taxon>
        <taxon>Bacillati</taxon>
        <taxon>Actinomycetota</taxon>
        <taxon>Actinomycetes</taxon>
        <taxon>Kitasatosporales</taxon>
        <taxon>Streptomycetaceae</taxon>
        <taxon>Streptomyces</taxon>
    </lineage>
</organism>
<dbReference type="Proteomes" id="UP001183535">
    <property type="component" value="Unassembled WGS sequence"/>
</dbReference>
<dbReference type="NCBIfam" id="NF038082">
    <property type="entry name" value="phiSA1p31"/>
    <property type="match status" value="1"/>
</dbReference>
<sequence>MTNIPSSALIEQELRERLGALAAAFVADLEAQGRIVGPGGAIALEQLRTHVEARKNLPPTFQLAVDTIIDDCGYPRDAAVRVVTALQRKRLLCDDGEPESQHAFPSPSPDTSPVRGARVVQIGRPRPPFTAVPITPVAATPVDRPAAWTAAQARAVTLASRLREQHGEQAGVTEISPDRERVGVAIRAASLDDWTYWLTAIGAPLELRTWTAGYAQMALGSIDGVETRLVAHDVPRLLRDAELAAGEPYFLWGRMYDLSRGQLDSRGITWLYLGQRQENGMPLLTVRGGASALYPLTSIVVAHGHLTPVDAARTAPAAEQPAAPAGGEE</sequence>
<protein>
    <submittedName>
        <fullName evidence="2">BN159_2729 family protein</fullName>
    </submittedName>
</protein>
<dbReference type="RefSeq" id="WP_093824473.1">
    <property type="nucleotide sequence ID" value="NZ_JAVRES010000004.1"/>
</dbReference>
<dbReference type="EMBL" id="JAVRES010000004">
    <property type="protein sequence ID" value="MDT0435686.1"/>
    <property type="molecule type" value="Genomic_DNA"/>
</dbReference>
<dbReference type="NCBIfam" id="NF038081">
    <property type="entry name" value="BN159_2729_fam"/>
    <property type="match status" value="1"/>
</dbReference>
<comment type="caution">
    <text evidence="2">The sequence shown here is derived from an EMBL/GenBank/DDBJ whole genome shotgun (WGS) entry which is preliminary data.</text>
</comment>
<evidence type="ECO:0000313" key="3">
    <source>
        <dbReference type="Proteomes" id="UP001183535"/>
    </source>
</evidence>
<proteinExistence type="predicted"/>